<reference evidence="1" key="1">
    <citation type="submission" date="2021-12" db="EMBL/GenBank/DDBJ databases">
        <title>Discovery of the Pendulisporaceae a myxobacterial family with distinct sporulation behavior and unique specialized metabolism.</title>
        <authorList>
            <person name="Garcia R."/>
            <person name="Popoff A."/>
            <person name="Bader C.D."/>
            <person name="Loehr J."/>
            <person name="Walesch S."/>
            <person name="Walt C."/>
            <person name="Boldt J."/>
            <person name="Bunk B."/>
            <person name="Haeckl F.J.F.P.J."/>
            <person name="Gunesch A.P."/>
            <person name="Birkelbach J."/>
            <person name="Nuebel U."/>
            <person name="Pietschmann T."/>
            <person name="Bach T."/>
            <person name="Mueller R."/>
        </authorList>
    </citation>
    <scope>NUCLEOTIDE SEQUENCE</scope>
    <source>
        <strain evidence="1">MSr11367</strain>
    </source>
</reference>
<dbReference type="Proteomes" id="UP001374803">
    <property type="component" value="Chromosome"/>
</dbReference>
<organism evidence="1 2">
    <name type="scientific">Pendulispora rubella</name>
    <dbReference type="NCBI Taxonomy" id="2741070"/>
    <lineage>
        <taxon>Bacteria</taxon>
        <taxon>Pseudomonadati</taxon>
        <taxon>Myxococcota</taxon>
        <taxon>Myxococcia</taxon>
        <taxon>Myxococcales</taxon>
        <taxon>Sorangiineae</taxon>
        <taxon>Pendulisporaceae</taxon>
        <taxon>Pendulispora</taxon>
    </lineage>
</organism>
<accession>A0ABZ2L678</accession>
<sequence length="72" mass="7977">MSALNLLNLHYYDSQYVYTSNFEKQSQVPPPSSNVLVAPPTSVFVTLQIHLEPAERESQYESGSASAPSTQM</sequence>
<gene>
    <name evidence="1" type="ORF">LVJ94_48565</name>
</gene>
<name>A0ABZ2L678_9BACT</name>
<proteinExistence type="predicted"/>
<dbReference type="RefSeq" id="WP_394834381.1">
    <property type="nucleotide sequence ID" value="NZ_CP089929.1"/>
</dbReference>
<protein>
    <submittedName>
        <fullName evidence="1">Uncharacterized protein</fullName>
    </submittedName>
</protein>
<dbReference type="EMBL" id="CP089983">
    <property type="protein sequence ID" value="WXB04736.1"/>
    <property type="molecule type" value="Genomic_DNA"/>
</dbReference>
<keyword evidence="2" id="KW-1185">Reference proteome</keyword>
<evidence type="ECO:0000313" key="2">
    <source>
        <dbReference type="Proteomes" id="UP001374803"/>
    </source>
</evidence>
<evidence type="ECO:0000313" key="1">
    <source>
        <dbReference type="EMBL" id="WXB04736.1"/>
    </source>
</evidence>